<evidence type="ECO:0000259" key="2">
    <source>
        <dbReference type="PROSITE" id="PS50030"/>
    </source>
</evidence>
<protein>
    <recommendedName>
        <fullName evidence="5">UBA domain-containing protein</fullName>
    </recommendedName>
</protein>
<dbReference type="SMART" id="SM00165">
    <property type="entry name" value="UBA"/>
    <property type="match status" value="3"/>
</dbReference>
<name>A0A2N9J7J1_FAGSY</name>
<evidence type="ECO:0000313" key="4">
    <source>
        <dbReference type="EMBL" id="SPD32818.1"/>
    </source>
</evidence>
<dbReference type="Pfam" id="PF00627">
    <property type="entry name" value="UBA"/>
    <property type="match status" value="1"/>
</dbReference>
<dbReference type="CDD" id="cd14270">
    <property type="entry name" value="UBA"/>
    <property type="match status" value="1"/>
</dbReference>
<evidence type="ECO:0008006" key="5">
    <source>
        <dbReference type="Google" id="ProtNLM"/>
    </source>
</evidence>
<dbReference type="PANTHER" id="PTHR12948">
    <property type="entry name" value="NEDD8 ULTIMATE BUSTER-1 BS4 PROTEIN"/>
    <property type="match status" value="1"/>
</dbReference>
<feature type="region of interest" description="Disordered" evidence="1">
    <location>
        <begin position="458"/>
        <end position="522"/>
    </location>
</feature>
<dbReference type="PROSITE" id="PS50053">
    <property type="entry name" value="UBIQUITIN_2"/>
    <property type="match status" value="1"/>
</dbReference>
<evidence type="ECO:0000259" key="3">
    <source>
        <dbReference type="PROSITE" id="PS50053"/>
    </source>
</evidence>
<dbReference type="InterPro" id="IPR029071">
    <property type="entry name" value="Ubiquitin-like_domsf"/>
</dbReference>
<organism evidence="4">
    <name type="scientific">Fagus sylvatica</name>
    <name type="common">Beechnut</name>
    <dbReference type="NCBI Taxonomy" id="28930"/>
    <lineage>
        <taxon>Eukaryota</taxon>
        <taxon>Viridiplantae</taxon>
        <taxon>Streptophyta</taxon>
        <taxon>Embryophyta</taxon>
        <taxon>Tracheophyta</taxon>
        <taxon>Spermatophyta</taxon>
        <taxon>Magnoliopsida</taxon>
        <taxon>eudicotyledons</taxon>
        <taxon>Gunneridae</taxon>
        <taxon>Pentapetalae</taxon>
        <taxon>rosids</taxon>
        <taxon>fabids</taxon>
        <taxon>Fagales</taxon>
        <taxon>Fagaceae</taxon>
        <taxon>Fagus</taxon>
    </lineage>
</organism>
<dbReference type="AlphaFoldDB" id="A0A2N9J7J1"/>
<feature type="compositionally biased region" description="Acidic residues" evidence="1">
    <location>
        <begin position="501"/>
        <end position="515"/>
    </location>
</feature>
<dbReference type="PROSITE" id="PS50030">
    <property type="entry name" value="UBA"/>
    <property type="match status" value="3"/>
</dbReference>
<dbReference type="InterPro" id="IPR039749">
    <property type="entry name" value="NUB1"/>
</dbReference>
<dbReference type="SUPFAM" id="SSF46934">
    <property type="entry name" value="UBA-like"/>
    <property type="match status" value="3"/>
</dbReference>
<reference evidence="4" key="1">
    <citation type="submission" date="2018-02" db="EMBL/GenBank/DDBJ databases">
        <authorList>
            <person name="Cohen D.B."/>
            <person name="Kent A.D."/>
        </authorList>
    </citation>
    <scope>NUCLEOTIDE SEQUENCE</scope>
</reference>
<dbReference type="PANTHER" id="PTHR12948:SF3">
    <property type="entry name" value="NEDD8 ULTIMATE BUSTER 1"/>
    <property type="match status" value="1"/>
</dbReference>
<accession>A0A2N9J7J1</accession>
<dbReference type="InterPro" id="IPR015940">
    <property type="entry name" value="UBA"/>
</dbReference>
<dbReference type="InterPro" id="IPR009060">
    <property type="entry name" value="UBA-like_sf"/>
</dbReference>
<evidence type="ECO:0000256" key="1">
    <source>
        <dbReference type="SAM" id="MobiDB-lite"/>
    </source>
</evidence>
<feature type="domain" description="Ubiquitin-like" evidence="3">
    <location>
        <begin position="22"/>
        <end position="70"/>
    </location>
</feature>
<dbReference type="EMBL" id="OIVN01006423">
    <property type="protein sequence ID" value="SPD32818.1"/>
    <property type="molecule type" value="Genomic_DNA"/>
</dbReference>
<gene>
    <name evidence="4" type="ORF">FSB_LOCUS60700</name>
</gene>
<sequence length="555" mass="61402">MAKVKIAGTWAGVLEVELEEWTVPMLREEVAKRSNCGADSINLICAGKVLKDGDGTEKLTQLGVKNNAKILASRVCAEEGKSLGVELMAEEERSRRLTRVKAAATALAKRHAEGSLPVEDFNIEVEDQSGKTVHLGTETDQRAVMMGLMLHANAKQLIRRENYKDALEVLTMGEEAFSLCNSKVIELIDNVPILQIDMVWCYFMLRDIRWLSVAGARLEKAREGIERAHGKDSSRVTLLQAGRHPELAIHLRLELLEGVVAYHSGQFDKSRKALTSAQAKFFQLQVPDEALSLVMSMGFKERDAKRALQMSNQDVGSAIDFLVEEKAKRAQKREEDLRRKKDIMEQKKYGMTPLKKAVDLKTLNELVSIGFEKELAAEALRRNENDFQMALDNLTNPETNAAIQVDIESRKRKRQRKASEAAIEQLVQMGFEMSRVLAALQDGGTMEQAMHQLLSQSELNSSVAANNNPESEPNPTSSADNNANSSIPILPDAGGPSTASELEDRDAEMEDELAEELAKGDALTDYDIEVGKEGESITEYLALLESADNSEKASC</sequence>
<dbReference type="GO" id="GO:0031593">
    <property type="term" value="F:polyubiquitin modification-dependent protein binding"/>
    <property type="evidence" value="ECO:0007669"/>
    <property type="project" value="UniProtKB-ARBA"/>
</dbReference>
<dbReference type="GO" id="GO:2000058">
    <property type="term" value="P:regulation of ubiquitin-dependent protein catabolic process"/>
    <property type="evidence" value="ECO:0007669"/>
    <property type="project" value="TreeGrafter"/>
</dbReference>
<dbReference type="Gene3D" id="1.10.8.10">
    <property type="entry name" value="DNA helicase RuvA subunit, C-terminal domain"/>
    <property type="match status" value="3"/>
</dbReference>
<feature type="compositionally biased region" description="Low complexity" evidence="1">
    <location>
        <begin position="464"/>
        <end position="479"/>
    </location>
</feature>
<feature type="domain" description="UBA" evidence="2">
    <location>
        <begin position="417"/>
        <end position="456"/>
    </location>
</feature>
<dbReference type="InterPro" id="IPR000626">
    <property type="entry name" value="Ubiquitin-like_dom"/>
</dbReference>
<feature type="domain" description="UBA" evidence="2">
    <location>
        <begin position="357"/>
        <end position="397"/>
    </location>
</feature>
<feature type="domain" description="UBA" evidence="2">
    <location>
        <begin position="285"/>
        <end position="325"/>
    </location>
</feature>
<dbReference type="Gene3D" id="3.10.20.90">
    <property type="entry name" value="Phosphatidylinositol 3-kinase Catalytic Subunit, Chain A, domain 1"/>
    <property type="match status" value="1"/>
</dbReference>
<dbReference type="SUPFAM" id="SSF54236">
    <property type="entry name" value="Ubiquitin-like"/>
    <property type="match status" value="1"/>
</dbReference>
<proteinExistence type="predicted"/>